<evidence type="ECO:0000313" key="3">
    <source>
        <dbReference type="EMBL" id="CAF3656388.1"/>
    </source>
</evidence>
<feature type="compositionally biased region" description="Polar residues" evidence="1">
    <location>
        <begin position="225"/>
        <end position="237"/>
    </location>
</feature>
<name>A0A813XEM6_9BILA</name>
<dbReference type="Proteomes" id="UP000663829">
    <property type="component" value="Unassembled WGS sequence"/>
</dbReference>
<proteinExistence type="predicted"/>
<dbReference type="EMBL" id="CAJOBC010001112">
    <property type="protein sequence ID" value="CAF3656388.1"/>
    <property type="molecule type" value="Genomic_DNA"/>
</dbReference>
<dbReference type="EMBL" id="CAJNOQ010001112">
    <property type="protein sequence ID" value="CAF0868928.1"/>
    <property type="molecule type" value="Genomic_DNA"/>
</dbReference>
<comment type="caution">
    <text evidence="2">The sequence shown here is derived from an EMBL/GenBank/DDBJ whole genome shotgun (WGS) entry which is preliminary data.</text>
</comment>
<dbReference type="OrthoDB" id="10437703at2759"/>
<gene>
    <name evidence="2" type="ORF">GPM918_LOCUS6994</name>
    <name evidence="3" type="ORF">SRO942_LOCUS6994</name>
</gene>
<evidence type="ECO:0000313" key="4">
    <source>
        <dbReference type="Proteomes" id="UP000663829"/>
    </source>
</evidence>
<feature type="region of interest" description="Disordered" evidence="1">
    <location>
        <begin position="1"/>
        <end position="27"/>
    </location>
</feature>
<feature type="compositionally biased region" description="Basic and acidic residues" evidence="1">
    <location>
        <begin position="1"/>
        <end position="22"/>
    </location>
</feature>
<feature type="non-terminal residue" evidence="2">
    <location>
        <position position="1"/>
    </location>
</feature>
<keyword evidence="4" id="KW-1185">Reference proteome</keyword>
<feature type="region of interest" description="Disordered" evidence="1">
    <location>
        <begin position="212"/>
        <end position="237"/>
    </location>
</feature>
<evidence type="ECO:0000313" key="2">
    <source>
        <dbReference type="EMBL" id="CAF0868928.1"/>
    </source>
</evidence>
<evidence type="ECO:0000256" key="1">
    <source>
        <dbReference type="SAM" id="MobiDB-lite"/>
    </source>
</evidence>
<organism evidence="2 4">
    <name type="scientific">Didymodactylos carnosus</name>
    <dbReference type="NCBI Taxonomy" id="1234261"/>
    <lineage>
        <taxon>Eukaryota</taxon>
        <taxon>Metazoa</taxon>
        <taxon>Spiralia</taxon>
        <taxon>Gnathifera</taxon>
        <taxon>Rotifera</taxon>
        <taxon>Eurotatoria</taxon>
        <taxon>Bdelloidea</taxon>
        <taxon>Philodinida</taxon>
        <taxon>Philodinidae</taxon>
        <taxon>Didymodactylos</taxon>
    </lineage>
</organism>
<accession>A0A813XEM6</accession>
<protein>
    <submittedName>
        <fullName evidence="2">Uncharacterized protein</fullName>
    </submittedName>
</protein>
<reference evidence="2" key="1">
    <citation type="submission" date="2021-02" db="EMBL/GenBank/DDBJ databases">
        <authorList>
            <person name="Nowell W R."/>
        </authorList>
    </citation>
    <scope>NUCLEOTIDE SEQUENCE</scope>
</reference>
<dbReference type="Proteomes" id="UP000681722">
    <property type="component" value="Unassembled WGS sequence"/>
</dbReference>
<dbReference type="AlphaFoldDB" id="A0A813XEM6"/>
<sequence>QTELKNKVQNFDGKRIDPKEEYGSQGENLIKKLVRQFDPLDDMASGYATMMTGESLPVSPYFRKKSDLFSSSSTPVTFRNESNSSPSVFHPSICEIPSNRVNYILQNIRSTYGTTPLQTVKITPPSSSFARHISPQPTPNLMNFSPRYPSIQPYRTQKQQQTFSETQSSLFDPLLPTTTKITNNIGTQSVHNTDILFDPVQQNKESLYPILPPPTSHESHTHSHQLNSNSTTNLIDF</sequence>